<keyword evidence="6 12" id="KW-0418">Kinase</keyword>
<comment type="caution">
    <text evidence="12">The sequence shown here is derived from an EMBL/GenBank/DDBJ whole genome shotgun (WGS) entry which is preliminary data.</text>
</comment>
<dbReference type="InterPro" id="IPR017055">
    <property type="entry name" value="Sig_transdc_His_kinase_DctB"/>
</dbReference>
<dbReference type="Pfam" id="PF00512">
    <property type="entry name" value="HisKA"/>
    <property type="match status" value="1"/>
</dbReference>
<feature type="domain" description="Histidine kinase" evidence="11">
    <location>
        <begin position="374"/>
        <end position="584"/>
    </location>
</feature>
<keyword evidence="4" id="KW-0808">Transferase</keyword>
<evidence type="ECO:0000256" key="8">
    <source>
        <dbReference type="ARBA" id="ARBA00023012"/>
    </source>
</evidence>
<evidence type="ECO:0000256" key="6">
    <source>
        <dbReference type="ARBA" id="ARBA00022777"/>
    </source>
</evidence>
<sequence>MIIITYFSSAGILIYTELKHQIDFLSYQINQKSLELKLRVKRYEFIPYSLSLDDKITHFLLKPKRTSKEQETLSHYLHSIQQNTGALAVYLLDDQASVVAASDIGTKASAIGKNLSYRPYFKDAKQGETLGYYAVGTTNSVSGYYQAHGIFVEGVKIGVIVVKINLNEYLNNRTVGYQTVLLDRDKIVACSSNPEWFYHALKTLPESESNKINLEKRYYNNNIKYTEVKHKMFLGDKAGIIHFNKKYFIYTYQCIPEFKMVIATLLPLETVIMNTLPDAIIINLILILIVILVFIAKQRNQISKLKLEKQQVLEHQNERLEFLIAERTKELENKSIFLENEIKERIKTEAILRNTQNELLHNEKLAVIGQLSAGLAHEINQPLSAISMMSANTLKFMDIGEMDEARENIKRILRSVNFIGQLSNQLRTFSRTGDDTVNPVSVKISIDNAMLLLSHRFKKIGCTFVKATQDVWCMCNNLRLEQVLVNLISNALDAVMVNDYDRVIYVRAFIAGNYAVIEIEDNGPGIPPEINESIFEPFFTTKKTHGLGLGLAISADIIKSYHGTLRASNGERGACFTLRLPLEKKS</sequence>
<evidence type="ECO:0000256" key="10">
    <source>
        <dbReference type="SAM" id="Phobius"/>
    </source>
</evidence>
<dbReference type="CDD" id="cd00082">
    <property type="entry name" value="HisKA"/>
    <property type="match status" value="1"/>
</dbReference>
<evidence type="ECO:0000256" key="4">
    <source>
        <dbReference type="ARBA" id="ARBA00022679"/>
    </source>
</evidence>
<dbReference type="GO" id="GO:0016301">
    <property type="term" value="F:kinase activity"/>
    <property type="evidence" value="ECO:0007669"/>
    <property type="project" value="UniProtKB-KW"/>
</dbReference>
<keyword evidence="10" id="KW-1133">Transmembrane helix</keyword>
<evidence type="ECO:0000256" key="3">
    <source>
        <dbReference type="ARBA" id="ARBA00022553"/>
    </source>
</evidence>
<name>A0ABS6LQL1_9GAMM</name>
<organism evidence="12 13">
    <name type="scientific">Rahnella bonaserana</name>
    <dbReference type="NCBI Taxonomy" id="2816248"/>
    <lineage>
        <taxon>Bacteria</taxon>
        <taxon>Pseudomonadati</taxon>
        <taxon>Pseudomonadota</taxon>
        <taxon>Gammaproteobacteria</taxon>
        <taxon>Enterobacterales</taxon>
        <taxon>Yersiniaceae</taxon>
        <taxon>Rahnella</taxon>
    </lineage>
</organism>
<dbReference type="SMART" id="SM00388">
    <property type="entry name" value="HisKA"/>
    <property type="match status" value="1"/>
</dbReference>
<feature type="transmembrane region" description="Helical" evidence="10">
    <location>
        <begin position="279"/>
        <end position="296"/>
    </location>
</feature>
<gene>
    <name evidence="12" type="ORF">J1778_03790</name>
</gene>
<evidence type="ECO:0000256" key="9">
    <source>
        <dbReference type="SAM" id="Coils"/>
    </source>
</evidence>
<evidence type="ECO:0000256" key="1">
    <source>
        <dbReference type="ARBA" id="ARBA00000085"/>
    </source>
</evidence>
<keyword evidence="8" id="KW-0902">Two-component regulatory system</keyword>
<evidence type="ECO:0000313" key="12">
    <source>
        <dbReference type="EMBL" id="MBU9854407.1"/>
    </source>
</evidence>
<evidence type="ECO:0000259" key="11">
    <source>
        <dbReference type="PROSITE" id="PS50109"/>
    </source>
</evidence>
<evidence type="ECO:0000256" key="7">
    <source>
        <dbReference type="ARBA" id="ARBA00022840"/>
    </source>
</evidence>
<keyword evidence="10" id="KW-0812">Transmembrane</keyword>
<evidence type="ECO:0000256" key="2">
    <source>
        <dbReference type="ARBA" id="ARBA00012438"/>
    </source>
</evidence>
<comment type="catalytic activity">
    <reaction evidence="1">
        <text>ATP + protein L-histidine = ADP + protein N-phospho-L-histidine.</text>
        <dbReference type="EC" id="2.7.13.3"/>
    </reaction>
</comment>
<dbReference type="CDD" id="cd00075">
    <property type="entry name" value="HATPase"/>
    <property type="match status" value="1"/>
</dbReference>
<keyword evidence="7" id="KW-0067">ATP-binding</keyword>
<proteinExistence type="predicted"/>
<evidence type="ECO:0000313" key="13">
    <source>
        <dbReference type="Proteomes" id="UP000734343"/>
    </source>
</evidence>
<dbReference type="RefSeq" id="WP_217172057.1">
    <property type="nucleotide sequence ID" value="NZ_JAFMOW010000051.1"/>
</dbReference>
<keyword evidence="10" id="KW-0472">Membrane</keyword>
<evidence type="ECO:0000256" key="5">
    <source>
        <dbReference type="ARBA" id="ARBA00022741"/>
    </source>
</evidence>
<dbReference type="InterPro" id="IPR003594">
    <property type="entry name" value="HATPase_dom"/>
</dbReference>
<dbReference type="EC" id="2.7.13.3" evidence="2"/>
<dbReference type="Pfam" id="PF02518">
    <property type="entry name" value="HATPase_c"/>
    <property type="match status" value="1"/>
</dbReference>
<dbReference type="EMBL" id="JAFMOW010000051">
    <property type="protein sequence ID" value="MBU9854407.1"/>
    <property type="molecule type" value="Genomic_DNA"/>
</dbReference>
<dbReference type="SMART" id="SM00387">
    <property type="entry name" value="HATPase_c"/>
    <property type="match status" value="1"/>
</dbReference>
<feature type="coiled-coil region" evidence="9">
    <location>
        <begin position="295"/>
        <end position="358"/>
    </location>
</feature>
<dbReference type="InterPro" id="IPR003661">
    <property type="entry name" value="HisK_dim/P_dom"/>
</dbReference>
<accession>A0ABS6LQL1</accession>
<dbReference type="PANTHER" id="PTHR43065">
    <property type="entry name" value="SENSOR HISTIDINE KINASE"/>
    <property type="match status" value="1"/>
</dbReference>
<keyword evidence="5" id="KW-0547">Nucleotide-binding</keyword>
<protein>
    <recommendedName>
        <fullName evidence="2">histidine kinase</fullName>
        <ecNumber evidence="2">2.7.13.3</ecNumber>
    </recommendedName>
</protein>
<dbReference type="PROSITE" id="PS50109">
    <property type="entry name" value="HIS_KIN"/>
    <property type="match status" value="1"/>
</dbReference>
<keyword evidence="9" id="KW-0175">Coiled coil</keyword>
<reference evidence="12 13" key="1">
    <citation type="submission" date="2021-03" db="EMBL/GenBank/DDBJ databases">
        <title>Five novel Rahnella species.</title>
        <authorList>
            <person name="Brady C."/>
            <person name="Asselin J."/>
            <person name="Beer S."/>
            <person name="Bruberg M.B."/>
            <person name="Crampton B."/>
            <person name="Venter S."/>
            <person name="Arnold D."/>
            <person name="Denman S."/>
        </authorList>
    </citation>
    <scope>NUCLEOTIDE SEQUENCE [LARGE SCALE GENOMIC DNA]</scope>
    <source>
        <strain evidence="12 13">H11b</strain>
    </source>
</reference>
<dbReference type="Proteomes" id="UP000734343">
    <property type="component" value="Unassembled WGS sequence"/>
</dbReference>
<dbReference type="PIRSF" id="PIRSF036431">
    <property type="entry name" value="STHK_DctB"/>
    <property type="match status" value="1"/>
</dbReference>
<dbReference type="PANTHER" id="PTHR43065:SF46">
    <property type="entry name" value="C4-DICARBOXYLATE TRANSPORT SENSOR PROTEIN DCTB"/>
    <property type="match status" value="1"/>
</dbReference>
<keyword evidence="3" id="KW-0597">Phosphoprotein</keyword>
<dbReference type="InterPro" id="IPR005467">
    <property type="entry name" value="His_kinase_dom"/>
</dbReference>
<keyword evidence="13" id="KW-1185">Reference proteome</keyword>